<dbReference type="InterPro" id="IPR012337">
    <property type="entry name" value="RNaseH-like_sf"/>
</dbReference>
<dbReference type="AlphaFoldDB" id="A0A8C7XVY9"/>
<dbReference type="SUPFAM" id="SSF53098">
    <property type="entry name" value="Ribonuclease H-like"/>
    <property type="match status" value="1"/>
</dbReference>
<dbReference type="Proteomes" id="UP000694383">
    <property type="component" value="Unplaced"/>
</dbReference>
<evidence type="ECO:0000313" key="3">
    <source>
        <dbReference type="Proteomes" id="UP000694383"/>
    </source>
</evidence>
<dbReference type="GeneTree" id="ENSGT00390000003581"/>
<name>A0A8C7XVY9_9TELE</name>
<dbReference type="Gene3D" id="3.30.420.10">
    <property type="entry name" value="Ribonuclease H-like superfamily/Ribonuclease H"/>
    <property type="match status" value="1"/>
</dbReference>
<dbReference type="InterPro" id="IPR002562">
    <property type="entry name" value="3'-5'_exonuclease_dom"/>
</dbReference>
<proteinExistence type="predicted"/>
<keyword evidence="3" id="KW-1185">Reference proteome</keyword>
<sequence>MKKIKIKITGCSETHHQHQGIAPLKLASYKFGFPALVFVWNSFCRFSFYKLKMIDEAASFTTLLKGKRVKLTLKNSTFVGLVQRVNTDRTLVLADVVGCFELPSGWMFTDDEDKEEVGSISFAVIDEFHGKFGPAVSCIKKQSVIGVGAEGVDKSMNGRLCWLQIATTQKVYLFDILLLGTQAFRNGLSFILESKHILKVIHDCRVIAGSLMAQFGVKLMNVFDTQVADVMCFHSETGGFLPDRISSLQEVVNLHLKVLIRCILTPLCSKDMEVWYERPCPASLLKVMVVSVIHLQPLRLMLLDTLMNDYMTLVDSYLNSSYYEIGTPEQVSTTHT</sequence>
<evidence type="ECO:0000313" key="2">
    <source>
        <dbReference type="Ensembl" id="ENSOSIP00000018397.1"/>
    </source>
</evidence>
<evidence type="ECO:0000259" key="1">
    <source>
        <dbReference type="Pfam" id="PF01612"/>
    </source>
</evidence>
<dbReference type="GO" id="GO:1990923">
    <property type="term" value="C:PET complex"/>
    <property type="evidence" value="ECO:0007669"/>
    <property type="project" value="TreeGrafter"/>
</dbReference>
<dbReference type="GO" id="GO:0003676">
    <property type="term" value="F:nucleic acid binding"/>
    <property type="evidence" value="ECO:0007669"/>
    <property type="project" value="InterPro"/>
</dbReference>
<accession>A0A8C7XVY9</accession>
<dbReference type="PANTHER" id="PTHR46628">
    <property type="entry name" value="PIRNA BIOGENESIS PROTEIN EXD1"/>
    <property type="match status" value="1"/>
</dbReference>
<dbReference type="Pfam" id="PF01612">
    <property type="entry name" value="DNA_pol_A_exo1"/>
    <property type="match status" value="1"/>
</dbReference>
<organism evidence="2 3">
    <name type="scientific">Oryzias sinensis</name>
    <name type="common">Chinese medaka</name>
    <dbReference type="NCBI Taxonomy" id="183150"/>
    <lineage>
        <taxon>Eukaryota</taxon>
        <taxon>Metazoa</taxon>
        <taxon>Chordata</taxon>
        <taxon>Craniata</taxon>
        <taxon>Vertebrata</taxon>
        <taxon>Euteleostomi</taxon>
        <taxon>Actinopterygii</taxon>
        <taxon>Neopterygii</taxon>
        <taxon>Teleostei</taxon>
        <taxon>Neoteleostei</taxon>
        <taxon>Acanthomorphata</taxon>
        <taxon>Ovalentaria</taxon>
        <taxon>Atherinomorphae</taxon>
        <taxon>Beloniformes</taxon>
        <taxon>Adrianichthyidae</taxon>
        <taxon>Oryziinae</taxon>
        <taxon>Oryzias</taxon>
    </lineage>
</organism>
<reference evidence="2" key="1">
    <citation type="submission" date="2025-08" db="UniProtKB">
        <authorList>
            <consortium name="Ensembl"/>
        </authorList>
    </citation>
    <scope>IDENTIFICATION</scope>
</reference>
<dbReference type="CDD" id="cd06148">
    <property type="entry name" value="Egl_like_exo"/>
    <property type="match status" value="1"/>
</dbReference>
<dbReference type="InterPro" id="IPR052144">
    <property type="entry name" value="piRNA_biogenesis_EXD1"/>
</dbReference>
<dbReference type="PANTHER" id="PTHR46628:SF1">
    <property type="entry name" value="PIRNA BIOGENESIS PROTEIN EXD1"/>
    <property type="match status" value="1"/>
</dbReference>
<dbReference type="GO" id="GO:0034587">
    <property type="term" value="P:piRNA processing"/>
    <property type="evidence" value="ECO:0007669"/>
    <property type="project" value="TreeGrafter"/>
</dbReference>
<dbReference type="InterPro" id="IPR036397">
    <property type="entry name" value="RNaseH_sf"/>
</dbReference>
<feature type="domain" description="3'-5' exonuclease" evidence="1">
    <location>
        <begin position="140"/>
        <end position="246"/>
    </location>
</feature>
<protein>
    <recommendedName>
        <fullName evidence="1">3'-5' exonuclease domain-containing protein</fullName>
    </recommendedName>
</protein>
<dbReference type="GO" id="GO:0008408">
    <property type="term" value="F:3'-5' exonuclease activity"/>
    <property type="evidence" value="ECO:0007669"/>
    <property type="project" value="InterPro"/>
</dbReference>
<dbReference type="Ensembl" id="ENSOSIT00000019428.1">
    <property type="protein sequence ID" value="ENSOSIP00000018397.1"/>
    <property type="gene ID" value="ENSOSIG00000009997.1"/>
</dbReference>
<reference evidence="2" key="2">
    <citation type="submission" date="2025-09" db="UniProtKB">
        <authorList>
            <consortium name="Ensembl"/>
        </authorList>
    </citation>
    <scope>IDENTIFICATION</scope>
</reference>